<gene>
    <name evidence="10" type="ORF">HNQ88_003985</name>
</gene>
<organism evidence="10 11">
    <name type="scientific">Aureibacter tunicatorum</name>
    <dbReference type="NCBI Taxonomy" id="866807"/>
    <lineage>
        <taxon>Bacteria</taxon>
        <taxon>Pseudomonadati</taxon>
        <taxon>Bacteroidota</taxon>
        <taxon>Cytophagia</taxon>
        <taxon>Cytophagales</taxon>
        <taxon>Persicobacteraceae</taxon>
        <taxon>Aureibacter</taxon>
    </lineage>
</organism>
<dbReference type="InterPro" id="IPR025857">
    <property type="entry name" value="MacB_PCD"/>
</dbReference>
<feature type="transmembrane region" description="Helical" evidence="7">
    <location>
        <begin position="234"/>
        <end position="259"/>
    </location>
</feature>
<keyword evidence="5 7" id="KW-1133">Transmembrane helix</keyword>
<evidence type="ECO:0000256" key="4">
    <source>
        <dbReference type="ARBA" id="ARBA00022692"/>
    </source>
</evidence>
<evidence type="ECO:0000256" key="7">
    <source>
        <dbReference type="SAM" id="Phobius"/>
    </source>
</evidence>
<evidence type="ECO:0000256" key="1">
    <source>
        <dbReference type="ARBA" id="ARBA00004651"/>
    </source>
</evidence>
<dbReference type="Proteomes" id="UP001185092">
    <property type="component" value="Unassembled WGS sequence"/>
</dbReference>
<evidence type="ECO:0000256" key="3">
    <source>
        <dbReference type="ARBA" id="ARBA00022475"/>
    </source>
</evidence>
<reference evidence="10" key="1">
    <citation type="submission" date="2023-07" db="EMBL/GenBank/DDBJ databases">
        <title>Genomic Encyclopedia of Type Strains, Phase IV (KMG-IV): sequencing the most valuable type-strain genomes for metagenomic binning, comparative biology and taxonomic classification.</title>
        <authorList>
            <person name="Goeker M."/>
        </authorList>
    </citation>
    <scope>NUCLEOTIDE SEQUENCE</scope>
    <source>
        <strain evidence="10">DSM 26174</strain>
    </source>
</reference>
<evidence type="ECO:0000256" key="6">
    <source>
        <dbReference type="ARBA" id="ARBA00023136"/>
    </source>
</evidence>
<dbReference type="GO" id="GO:0044874">
    <property type="term" value="P:lipoprotein localization to outer membrane"/>
    <property type="evidence" value="ECO:0007669"/>
    <property type="project" value="TreeGrafter"/>
</dbReference>
<keyword evidence="10" id="KW-0449">Lipoprotein</keyword>
<keyword evidence="3" id="KW-1003">Cell membrane</keyword>
<dbReference type="InterPro" id="IPR051447">
    <property type="entry name" value="Lipoprotein-release_system"/>
</dbReference>
<accession>A0AAE4BS69</accession>
<protein>
    <submittedName>
        <fullName evidence="10">Lipoprotein-releasing system permease protein</fullName>
    </submittedName>
</protein>
<feature type="domain" description="MacB-like periplasmic core" evidence="9">
    <location>
        <begin position="2"/>
        <end position="193"/>
    </location>
</feature>
<comment type="similarity">
    <text evidence="2">Belongs to the ABC-4 integral membrane protein family. LolC/E subfamily.</text>
</comment>
<dbReference type="PANTHER" id="PTHR30489">
    <property type="entry name" value="LIPOPROTEIN-RELEASING SYSTEM TRANSMEMBRANE PROTEIN LOLE"/>
    <property type="match status" value="1"/>
</dbReference>
<feature type="transmembrane region" description="Helical" evidence="7">
    <location>
        <begin position="331"/>
        <end position="356"/>
    </location>
</feature>
<evidence type="ECO:0000259" key="8">
    <source>
        <dbReference type="Pfam" id="PF02687"/>
    </source>
</evidence>
<feature type="transmembrane region" description="Helical" evidence="7">
    <location>
        <begin position="280"/>
        <end position="306"/>
    </location>
</feature>
<evidence type="ECO:0000313" key="10">
    <source>
        <dbReference type="EMBL" id="MDR6240909.1"/>
    </source>
</evidence>
<dbReference type="InterPro" id="IPR003838">
    <property type="entry name" value="ABC3_permease_C"/>
</dbReference>
<dbReference type="Pfam" id="PF02687">
    <property type="entry name" value="FtsX"/>
    <property type="match status" value="1"/>
</dbReference>
<keyword evidence="11" id="KW-1185">Reference proteome</keyword>
<keyword evidence="4 7" id="KW-0812">Transmembrane</keyword>
<dbReference type="PANTHER" id="PTHR30489:SF0">
    <property type="entry name" value="LIPOPROTEIN-RELEASING SYSTEM TRANSMEMBRANE PROTEIN LOLE"/>
    <property type="match status" value="1"/>
</dbReference>
<dbReference type="Pfam" id="PF12704">
    <property type="entry name" value="MacB_PCD"/>
    <property type="match status" value="1"/>
</dbReference>
<keyword evidence="6 7" id="KW-0472">Membrane</keyword>
<evidence type="ECO:0000259" key="9">
    <source>
        <dbReference type="Pfam" id="PF12704"/>
    </source>
</evidence>
<proteinExistence type="inferred from homology"/>
<comment type="subcellular location">
    <subcellularLocation>
        <location evidence="1">Cell membrane</location>
        <topology evidence="1">Multi-pass membrane protein</topology>
    </subcellularLocation>
</comment>
<evidence type="ECO:0000256" key="5">
    <source>
        <dbReference type="ARBA" id="ARBA00022989"/>
    </source>
</evidence>
<dbReference type="GO" id="GO:0098797">
    <property type="term" value="C:plasma membrane protein complex"/>
    <property type="evidence" value="ECO:0007669"/>
    <property type="project" value="TreeGrafter"/>
</dbReference>
<evidence type="ECO:0000313" key="11">
    <source>
        <dbReference type="Proteomes" id="UP001185092"/>
    </source>
</evidence>
<dbReference type="EMBL" id="JAVDQD010000006">
    <property type="protein sequence ID" value="MDR6240909.1"/>
    <property type="molecule type" value="Genomic_DNA"/>
</dbReference>
<sequence>MIISFMILDGFQSTIRNKILQFSGDIYVNKYTLSNSYEEEPISTHNLLLEDITEFPNVESAYPVSHKPGLIKTDNEVSGVVIKGVQEDYKDSGFTNSIIDGQFPNLEGKKYSKEILISEEISNKLNITTGDEIIVYFIQNPPKARKLKISGIYYSGIEDFDDKMIIGDLRMLQKLNNWPDTLTGGIEVHLKSFNNLYIAEENLNEKLPHNLYVEPATSKFSDIFDWLNMLNTNVVVFLTLILAVASFNMISVVLILIMERTQMIGLMKAMGATNRLIRKIFAYQGILLIGKGLLLGNIIGIGFGFLQDTFHILPLDPESYYMSYVPIEWNFLTIVLLNVLTYITISLVLIIPTIIISRINPIKAIKFV</sequence>
<evidence type="ECO:0000256" key="2">
    <source>
        <dbReference type="ARBA" id="ARBA00005236"/>
    </source>
</evidence>
<dbReference type="AlphaFoldDB" id="A0AAE4BS69"/>
<name>A0AAE4BS69_9BACT</name>
<comment type="caution">
    <text evidence="10">The sequence shown here is derived from an EMBL/GenBank/DDBJ whole genome shotgun (WGS) entry which is preliminary data.</text>
</comment>
<feature type="domain" description="ABC3 transporter permease C-terminal" evidence="8">
    <location>
        <begin position="236"/>
        <end position="361"/>
    </location>
</feature>